<organism evidence="3 4">
    <name type="scientific">Hibiscus trionum</name>
    <name type="common">Flower of an hour</name>
    <dbReference type="NCBI Taxonomy" id="183268"/>
    <lineage>
        <taxon>Eukaryota</taxon>
        <taxon>Viridiplantae</taxon>
        <taxon>Streptophyta</taxon>
        <taxon>Embryophyta</taxon>
        <taxon>Tracheophyta</taxon>
        <taxon>Spermatophyta</taxon>
        <taxon>Magnoliopsida</taxon>
        <taxon>eudicotyledons</taxon>
        <taxon>Gunneridae</taxon>
        <taxon>Pentapetalae</taxon>
        <taxon>rosids</taxon>
        <taxon>malvids</taxon>
        <taxon>Malvales</taxon>
        <taxon>Malvaceae</taxon>
        <taxon>Malvoideae</taxon>
        <taxon>Hibiscus</taxon>
    </lineage>
</organism>
<evidence type="ECO:0000313" key="4">
    <source>
        <dbReference type="Proteomes" id="UP001165190"/>
    </source>
</evidence>
<keyword evidence="4" id="KW-1185">Reference proteome</keyword>
<feature type="domain" description="Reverse transcriptase" evidence="2">
    <location>
        <begin position="1"/>
        <end position="159"/>
    </location>
</feature>
<feature type="chain" id="PRO_5040744030" description="Reverse transcriptase domain-containing protein" evidence="1">
    <location>
        <begin position="27"/>
        <end position="161"/>
    </location>
</feature>
<comment type="caution">
    <text evidence="3">The sequence shown here is derived from an EMBL/GenBank/DDBJ whole genome shotgun (WGS) entry which is preliminary data.</text>
</comment>
<dbReference type="Pfam" id="PF00078">
    <property type="entry name" value="RVT_1"/>
    <property type="match status" value="1"/>
</dbReference>
<dbReference type="AlphaFoldDB" id="A0A9W7M0F5"/>
<dbReference type="PANTHER" id="PTHR46890:SF48">
    <property type="entry name" value="RNA-DIRECTED DNA POLYMERASE"/>
    <property type="match status" value="1"/>
</dbReference>
<accession>A0A9W7M0F5</accession>
<evidence type="ECO:0000256" key="1">
    <source>
        <dbReference type="SAM" id="SignalP"/>
    </source>
</evidence>
<dbReference type="SUPFAM" id="SSF56672">
    <property type="entry name" value="DNA/RNA polymerases"/>
    <property type="match status" value="1"/>
</dbReference>
<dbReference type="OrthoDB" id="994369at2759"/>
<dbReference type="EMBL" id="BSYR01000019">
    <property type="protein sequence ID" value="GMI83016.1"/>
    <property type="molecule type" value="Genomic_DNA"/>
</dbReference>
<gene>
    <name evidence="3" type="ORF">HRI_001970900</name>
</gene>
<evidence type="ECO:0000259" key="2">
    <source>
        <dbReference type="PROSITE" id="PS50878"/>
    </source>
</evidence>
<reference evidence="3" key="1">
    <citation type="submission" date="2023-05" db="EMBL/GenBank/DDBJ databases">
        <title>Genome and transcriptome analyses reveal genes involved in the formation of fine ridges on petal epidermal cells in Hibiscus trionum.</title>
        <authorList>
            <person name="Koshimizu S."/>
            <person name="Masuda S."/>
            <person name="Ishii T."/>
            <person name="Shirasu K."/>
            <person name="Hoshino A."/>
            <person name="Arita M."/>
        </authorList>
    </citation>
    <scope>NUCLEOTIDE SEQUENCE</scope>
    <source>
        <strain evidence="3">Hamamatsu line</strain>
    </source>
</reference>
<dbReference type="Proteomes" id="UP001165190">
    <property type="component" value="Unassembled WGS sequence"/>
</dbReference>
<dbReference type="PANTHER" id="PTHR46890">
    <property type="entry name" value="NON-LTR RETROLELEMENT REVERSE TRANSCRIPTASE-LIKE PROTEIN-RELATED"/>
    <property type="match status" value="1"/>
</dbReference>
<dbReference type="InterPro" id="IPR043502">
    <property type="entry name" value="DNA/RNA_pol_sf"/>
</dbReference>
<name>A0A9W7M0F5_HIBTR</name>
<dbReference type="InterPro" id="IPR052343">
    <property type="entry name" value="Retrotransposon-Effector_Assoc"/>
</dbReference>
<feature type="signal peptide" evidence="1">
    <location>
        <begin position="1"/>
        <end position="26"/>
    </location>
</feature>
<proteinExistence type="predicted"/>
<evidence type="ECO:0000313" key="3">
    <source>
        <dbReference type="EMBL" id="GMI83016.1"/>
    </source>
</evidence>
<sequence>MGFSELWCSWILSCLSSAVISVLVNGTPTRVFGISRGLRQGCPLSPMLFNIVAEALSSLLTKAVSNGFFSGFNLGADGLGISHLQFADDLVIFCGRSETQIRNVIRLLRGFEVAAGLRVNRGKSKLIGINIEDNVVSSWASLFHCKNEKFPCFYLGLSLGH</sequence>
<dbReference type="InterPro" id="IPR000477">
    <property type="entry name" value="RT_dom"/>
</dbReference>
<keyword evidence="1" id="KW-0732">Signal</keyword>
<dbReference type="PROSITE" id="PS50878">
    <property type="entry name" value="RT_POL"/>
    <property type="match status" value="1"/>
</dbReference>
<protein>
    <recommendedName>
        <fullName evidence="2">Reverse transcriptase domain-containing protein</fullName>
    </recommendedName>
</protein>